<evidence type="ECO:0000256" key="1">
    <source>
        <dbReference type="ARBA" id="ARBA00010688"/>
    </source>
</evidence>
<reference evidence="7 8" key="1">
    <citation type="submission" date="2021-03" db="EMBL/GenBank/DDBJ databases">
        <title>Sequencing the genomes of 1000 actinobacteria strains.</title>
        <authorList>
            <person name="Klenk H.-P."/>
        </authorList>
    </citation>
    <scope>NUCLEOTIDE SEQUENCE [LARGE SCALE GENOMIC DNA]</scope>
    <source>
        <strain evidence="7 8">DSM 15797</strain>
    </source>
</reference>
<dbReference type="EMBL" id="JAGIOF010000001">
    <property type="protein sequence ID" value="MBP2388291.1"/>
    <property type="molecule type" value="Genomic_DNA"/>
</dbReference>
<evidence type="ECO:0000313" key="8">
    <source>
        <dbReference type="Proteomes" id="UP001296993"/>
    </source>
</evidence>
<comment type="caution">
    <text evidence="7">The sequence shown here is derived from an EMBL/GenBank/DDBJ whole genome shotgun (WGS) entry which is preliminary data.</text>
</comment>
<dbReference type="PROSITE" id="PS00584">
    <property type="entry name" value="PFKB_KINASES_2"/>
    <property type="match status" value="1"/>
</dbReference>
<accession>A0ABS4XIV0</accession>
<organism evidence="7 8">
    <name type="scientific">Paeniglutamicibacter kerguelensis</name>
    <dbReference type="NCBI Taxonomy" id="254788"/>
    <lineage>
        <taxon>Bacteria</taxon>
        <taxon>Bacillati</taxon>
        <taxon>Actinomycetota</taxon>
        <taxon>Actinomycetes</taxon>
        <taxon>Micrococcales</taxon>
        <taxon>Micrococcaceae</taxon>
        <taxon>Paeniglutamicibacter</taxon>
    </lineage>
</organism>
<keyword evidence="5" id="KW-0067">ATP-binding</keyword>
<keyword evidence="8" id="KW-1185">Reference proteome</keyword>
<evidence type="ECO:0000313" key="7">
    <source>
        <dbReference type="EMBL" id="MBP2388291.1"/>
    </source>
</evidence>
<protein>
    <submittedName>
        <fullName evidence="7">Fructokinase</fullName>
        <ecNumber evidence="7">2.7.1.4</ecNumber>
    </submittedName>
</protein>
<keyword evidence="4" id="KW-0418">Kinase</keyword>
<feature type="domain" description="Carbohydrate kinase PfkB" evidence="6">
    <location>
        <begin position="20"/>
        <end position="297"/>
    </location>
</feature>
<keyword evidence="3" id="KW-0547">Nucleotide-binding</keyword>
<dbReference type="Gene3D" id="3.40.1190.20">
    <property type="match status" value="1"/>
</dbReference>
<dbReference type="EC" id="2.7.1.4" evidence="7"/>
<dbReference type="GO" id="GO:0008865">
    <property type="term" value="F:fructokinase activity"/>
    <property type="evidence" value="ECO:0007669"/>
    <property type="project" value="UniProtKB-EC"/>
</dbReference>
<dbReference type="Pfam" id="PF00294">
    <property type="entry name" value="PfkB"/>
    <property type="match status" value="1"/>
</dbReference>
<dbReference type="InterPro" id="IPR029056">
    <property type="entry name" value="Ribokinase-like"/>
</dbReference>
<dbReference type="InterPro" id="IPR050306">
    <property type="entry name" value="PfkB_Carbo_kinase"/>
</dbReference>
<dbReference type="InterPro" id="IPR002173">
    <property type="entry name" value="Carboh/pur_kinase_PfkB_CS"/>
</dbReference>
<dbReference type="CDD" id="cd01167">
    <property type="entry name" value="bac_FRK"/>
    <property type="match status" value="1"/>
</dbReference>
<evidence type="ECO:0000256" key="2">
    <source>
        <dbReference type="ARBA" id="ARBA00022679"/>
    </source>
</evidence>
<sequence>MLTVIGEALVDVLSGGISAPRSFVGGSPLNVAVGLARLGHPVTFIGRWGSDEYGRMIQQQLGTNNVQHVCGEDGHPTSTARGTLDPVGAATYSFDLLWDLPSISLGTPALADAQVVHTGSLATMVEPGAQKVLRLIERVRPHATISYDPNIRPSLITDHSEAVAKVERFVALADVVRASDSDLEWLYPQRSVEETAAAWLELGPAMVVATYGSRGPWGLVASGTARAAAPLVDVADTVGAGDSFISAMISALADRELLGSGQREKLHKLDTGTLEEILDYAARAAAITVSRAGANPPFREEIR</sequence>
<dbReference type="SUPFAM" id="SSF53613">
    <property type="entry name" value="Ribokinase-like"/>
    <property type="match status" value="1"/>
</dbReference>
<comment type="similarity">
    <text evidence="1">Belongs to the carbohydrate kinase PfkB family.</text>
</comment>
<name>A0ABS4XIV0_9MICC</name>
<dbReference type="InterPro" id="IPR011611">
    <property type="entry name" value="PfkB_dom"/>
</dbReference>
<dbReference type="PANTHER" id="PTHR43085">
    <property type="entry name" value="HEXOKINASE FAMILY MEMBER"/>
    <property type="match status" value="1"/>
</dbReference>
<evidence type="ECO:0000256" key="3">
    <source>
        <dbReference type="ARBA" id="ARBA00022741"/>
    </source>
</evidence>
<gene>
    <name evidence="7" type="ORF">JOF47_003802</name>
</gene>
<dbReference type="RefSeq" id="WP_210001186.1">
    <property type="nucleotide sequence ID" value="NZ_BAAAJY010000016.1"/>
</dbReference>
<evidence type="ECO:0000259" key="6">
    <source>
        <dbReference type="Pfam" id="PF00294"/>
    </source>
</evidence>
<proteinExistence type="inferred from homology"/>
<evidence type="ECO:0000256" key="4">
    <source>
        <dbReference type="ARBA" id="ARBA00022777"/>
    </source>
</evidence>
<dbReference type="Proteomes" id="UP001296993">
    <property type="component" value="Unassembled WGS sequence"/>
</dbReference>
<evidence type="ECO:0000256" key="5">
    <source>
        <dbReference type="ARBA" id="ARBA00022840"/>
    </source>
</evidence>
<keyword evidence="2 7" id="KW-0808">Transferase</keyword>
<dbReference type="PROSITE" id="PS00583">
    <property type="entry name" value="PFKB_KINASES_1"/>
    <property type="match status" value="1"/>
</dbReference>
<dbReference type="PANTHER" id="PTHR43085:SF1">
    <property type="entry name" value="PSEUDOURIDINE KINASE-RELATED"/>
    <property type="match status" value="1"/>
</dbReference>